<evidence type="ECO:0000256" key="6">
    <source>
        <dbReference type="ARBA" id="ARBA00022989"/>
    </source>
</evidence>
<evidence type="ECO:0000259" key="9">
    <source>
        <dbReference type="PROSITE" id="PS51202"/>
    </source>
</evidence>
<feature type="transmembrane region" description="Helical" evidence="8">
    <location>
        <begin position="61"/>
        <end position="80"/>
    </location>
</feature>
<dbReference type="PROSITE" id="PS51202">
    <property type="entry name" value="RCK_C"/>
    <property type="match status" value="1"/>
</dbReference>
<feature type="transmembrane region" description="Helical" evidence="8">
    <location>
        <begin position="30"/>
        <end position="49"/>
    </location>
</feature>
<dbReference type="Gene3D" id="3.30.70.1450">
    <property type="entry name" value="Regulator of K+ conductance, C-terminal domain"/>
    <property type="match status" value="1"/>
</dbReference>
<keyword evidence="6 8" id="KW-1133">Transmembrane helix</keyword>
<organism evidence="10 11">
    <name type="scientific">Gulosibacter molinativorax</name>
    <dbReference type="NCBI Taxonomy" id="256821"/>
    <lineage>
        <taxon>Bacteria</taxon>
        <taxon>Bacillati</taxon>
        <taxon>Actinomycetota</taxon>
        <taxon>Actinomycetes</taxon>
        <taxon>Micrococcales</taxon>
        <taxon>Microbacteriaceae</taxon>
        <taxon>Gulosibacter</taxon>
    </lineage>
</organism>
<keyword evidence="4" id="KW-1003">Cell membrane</keyword>
<feature type="transmembrane region" description="Helical" evidence="8">
    <location>
        <begin position="355"/>
        <end position="373"/>
    </location>
</feature>
<evidence type="ECO:0000313" key="11">
    <source>
        <dbReference type="Proteomes" id="UP001170379"/>
    </source>
</evidence>
<comment type="similarity">
    <text evidence="2">Belongs to the AAE transporter (TC 2.A.81) family.</text>
</comment>
<evidence type="ECO:0000256" key="4">
    <source>
        <dbReference type="ARBA" id="ARBA00022475"/>
    </source>
</evidence>
<evidence type="ECO:0000256" key="1">
    <source>
        <dbReference type="ARBA" id="ARBA00004651"/>
    </source>
</evidence>
<dbReference type="SUPFAM" id="SSF116726">
    <property type="entry name" value="TrkA C-terminal domain-like"/>
    <property type="match status" value="2"/>
</dbReference>
<gene>
    <name evidence="10" type="ORF">C7K25_04325</name>
</gene>
<dbReference type="RefSeq" id="WP_026936137.1">
    <property type="nucleotide sequence ID" value="NZ_CP028426.1"/>
</dbReference>
<feature type="transmembrane region" description="Helical" evidence="8">
    <location>
        <begin position="507"/>
        <end position="528"/>
    </location>
</feature>
<proteinExistence type="inferred from homology"/>
<dbReference type="PANTHER" id="PTHR30445:SF3">
    <property type="entry name" value="TRANSPORT PROTEIN YIDE-RELATED"/>
    <property type="match status" value="1"/>
</dbReference>
<evidence type="ECO:0000256" key="5">
    <source>
        <dbReference type="ARBA" id="ARBA00022692"/>
    </source>
</evidence>
<feature type="domain" description="RCK C-terminal" evidence="9">
    <location>
        <begin position="260"/>
        <end position="345"/>
    </location>
</feature>
<dbReference type="PANTHER" id="PTHR30445">
    <property type="entry name" value="K(+)_H(+) ANTIPORTER SUBUNIT KHTT"/>
    <property type="match status" value="1"/>
</dbReference>
<keyword evidence="7 8" id="KW-0472">Membrane</keyword>
<dbReference type="NCBIfam" id="TIGR01625">
    <property type="entry name" value="YidE_YbjL_dupl"/>
    <property type="match status" value="2"/>
</dbReference>
<comment type="subcellular location">
    <subcellularLocation>
        <location evidence="1">Cell membrane</location>
        <topology evidence="1">Multi-pass membrane protein</topology>
    </subcellularLocation>
</comment>
<dbReference type="InterPro" id="IPR006037">
    <property type="entry name" value="RCK_C"/>
</dbReference>
<reference evidence="10" key="1">
    <citation type="submission" date="2018-03" db="EMBL/GenBank/DDBJ databases">
        <authorList>
            <person name="Nunes O.C."/>
            <person name="Lopes A.R."/>
            <person name="Froufe H."/>
            <person name="Munoz-Merida A."/>
            <person name="Barroso C."/>
            <person name="Egas C."/>
        </authorList>
    </citation>
    <scope>NUCLEOTIDE SEQUENCE</scope>
    <source>
        <strain evidence="10">ON4</strain>
    </source>
</reference>
<evidence type="ECO:0000256" key="2">
    <source>
        <dbReference type="ARBA" id="ARBA00009854"/>
    </source>
</evidence>
<protein>
    <submittedName>
        <fullName evidence="10">Transporter</fullName>
    </submittedName>
</protein>
<feature type="transmembrane region" description="Helical" evidence="8">
    <location>
        <begin position="86"/>
        <end position="107"/>
    </location>
</feature>
<dbReference type="InterPro" id="IPR036721">
    <property type="entry name" value="RCK_C_sf"/>
</dbReference>
<evidence type="ECO:0000256" key="3">
    <source>
        <dbReference type="ARBA" id="ARBA00022448"/>
    </source>
</evidence>
<name>A0ABT7C5V7_9MICO</name>
<feature type="transmembrane region" description="Helical" evidence="8">
    <location>
        <begin position="444"/>
        <end position="466"/>
    </location>
</feature>
<comment type="caution">
    <text evidence="10">The sequence shown here is derived from an EMBL/GenBank/DDBJ whole genome shotgun (WGS) entry which is preliminary data.</text>
</comment>
<dbReference type="InterPro" id="IPR006512">
    <property type="entry name" value="YidE_YbjL"/>
</dbReference>
<feature type="transmembrane region" description="Helical" evidence="8">
    <location>
        <begin position="420"/>
        <end position="438"/>
    </location>
</feature>
<evidence type="ECO:0000256" key="8">
    <source>
        <dbReference type="SAM" id="Phobius"/>
    </source>
</evidence>
<dbReference type="EMBL" id="PXVD01000005">
    <property type="protein sequence ID" value="MDJ1370598.1"/>
    <property type="molecule type" value="Genomic_DNA"/>
</dbReference>
<feature type="transmembrane region" description="Helical" evidence="8">
    <location>
        <begin position="379"/>
        <end position="399"/>
    </location>
</feature>
<evidence type="ECO:0000313" key="10">
    <source>
        <dbReference type="EMBL" id="MDJ1370598.1"/>
    </source>
</evidence>
<dbReference type="Pfam" id="PF02080">
    <property type="entry name" value="TrkA_C"/>
    <property type="match status" value="1"/>
</dbReference>
<keyword evidence="3" id="KW-0813">Transport</keyword>
<keyword evidence="11" id="KW-1185">Reference proteome</keyword>
<feature type="transmembrane region" description="Helical" evidence="8">
    <location>
        <begin position="146"/>
        <end position="168"/>
    </location>
</feature>
<dbReference type="Proteomes" id="UP001170379">
    <property type="component" value="Unassembled WGS sequence"/>
</dbReference>
<dbReference type="InterPro" id="IPR050144">
    <property type="entry name" value="AAE_transporter"/>
</dbReference>
<reference evidence="10" key="2">
    <citation type="journal article" date="2022" name="Sci. Rep.">
        <title>In silico prediction of the enzymes involved in the degradation of the herbicide molinate by Gulosibacter molinativorax ON4T.</title>
        <authorList>
            <person name="Lopes A.R."/>
            <person name="Bunin E."/>
            <person name="Viana A.T."/>
            <person name="Froufe H."/>
            <person name="Munoz-Merida A."/>
            <person name="Pinho D."/>
            <person name="Figueiredo J."/>
            <person name="Barroso C."/>
            <person name="Vaz-Moreira I."/>
            <person name="Bellanger X."/>
            <person name="Egas C."/>
            <person name="Nunes O.C."/>
        </authorList>
    </citation>
    <scope>NUCLEOTIDE SEQUENCE</scope>
    <source>
        <strain evidence="10">ON4</strain>
    </source>
</reference>
<sequence length="529" mass="54827">MVDLLIASPLLTLFLTAALGTLLGAVPFGPLKFGAAGALFVGLAIGALDPQLGQGLELVQSIGLALFVYTVGLASGASFFQDLRRQTPLIIGGVVLILLFAVTAVAANRVFGLGGELAAGMMAGALTSTPALAAATSAAGGSAEPAVGYAIAYPVGVIVTMIIVTIVARRPLPAKNDPNPNNLDGLEACTVAVEHPMRVSEIPGIAEIPGSDTGEVRVSYLQRAGEVSVASPSELLREGDRVVVVGVPDAVRTAQEALGSRVEENLVHDRSVVDYRYFIVSNHELVGRTVAELLIPLRFDGKITRIRRGDHDLLPTAEMTLQLGDRVLVVVPRERFGEVSKFFGDSERSITEVDFFSIGLGIAIGVAIGLISVPLGGGMGIALGSAAGPLLIGLILGRMERTGPIVWTMPMAANLTIRQLGLVIFLAAVGLASGQAFAQTAFTLTGLTIAVIATVVLTAILLLLWWWNRVTGMSSARAAGAIAGFVGQPAILSHVNSLVDDSRTNSGYAALFAVGIIVKILLVQAVVAL</sequence>
<evidence type="ECO:0000256" key="7">
    <source>
        <dbReference type="ARBA" id="ARBA00023136"/>
    </source>
</evidence>
<accession>A0ABT7C5V7</accession>
<keyword evidence="5 8" id="KW-0812">Transmembrane</keyword>
<dbReference type="Pfam" id="PF06826">
    <property type="entry name" value="Asp-Al_Ex"/>
    <property type="match status" value="2"/>
</dbReference>